<feature type="signal peptide" evidence="1">
    <location>
        <begin position="1"/>
        <end position="28"/>
    </location>
</feature>
<dbReference type="OrthoDB" id="5382295at2"/>
<name>A0A1H6QFM5_9BACT</name>
<reference evidence="3 4" key="1">
    <citation type="submission" date="2016-10" db="EMBL/GenBank/DDBJ databases">
        <authorList>
            <person name="de Groot N.N."/>
        </authorList>
    </citation>
    <scope>NUCLEOTIDE SEQUENCE [LARGE SCALE GENOMIC DNA]</scope>
    <source>
        <strain evidence="3 4">DSM 19938</strain>
    </source>
</reference>
<proteinExistence type="predicted"/>
<dbReference type="STRING" id="408657.SAMN04487995_0609"/>
<dbReference type="Proteomes" id="UP000199532">
    <property type="component" value="Unassembled WGS sequence"/>
</dbReference>
<evidence type="ECO:0000256" key="1">
    <source>
        <dbReference type="SAM" id="SignalP"/>
    </source>
</evidence>
<dbReference type="Pfam" id="PF19780">
    <property type="entry name" value="DUF6265"/>
    <property type="match status" value="1"/>
</dbReference>
<feature type="domain" description="DUF6265" evidence="2">
    <location>
        <begin position="44"/>
        <end position="152"/>
    </location>
</feature>
<feature type="chain" id="PRO_5011691410" description="DUF6265 domain-containing protein" evidence="1">
    <location>
        <begin position="29"/>
        <end position="174"/>
    </location>
</feature>
<evidence type="ECO:0000313" key="4">
    <source>
        <dbReference type="Proteomes" id="UP000199532"/>
    </source>
</evidence>
<dbReference type="EMBL" id="FNXY01000001">
    <property type="protein sequence ID" value="SEI42478.1"/>
    <property type="molecule type" value="Genomic_DNA"/>
</dbReference>
<protein>
    <recommendedName>
        <fullName evidence="2">DUF6265 domain-containing protein</fullName>
    </recommendedName>
</protein>
<keyword evidence="1" id="KW-0732">Signal</keyword>
<organism evidence="3 4">
    <name type="scientific">Dyadobacter koreensis</name>
    <dbReference type="NCBI Taxonomy" id="408657"/>
    <lineage>
        <taxon>Bacteria</taxon>
        <taxon>Pseudomonadati</taxon>
        <taxon>Bacteroidota</taxon>
        <taxon>Cytophagia</taxon>
        <taxon>Cytophagales</taxon>
        <taxon>Spirosomataceae</taxon>
        <taxon>Dyadobacter</taxon>
    </lineage>
</organism>
<dbReference type="InterPro" id="IPR046232">
    <property type="entry name" value="DUF6265"/>
</dbReference>
<sequence length="174" mass="20046">MILIIKPIFARLCLALLILFSCAYQTQAQGSSFSKMDFRQLHNLLGVWKTEKKNGTLFESWDKAGSNLLAGKSFKIVSGDTIVLERVRLAQEENLRIVYAVRVDGQNNGEETLFYLKKVTGSDYIFENLQHDFPKRIVYTIPKNNMLHAYIEGEIQGKTQRSDFNYIRVVFKTK</sequence>
<dbReference type="PROSITE" id="PS51257">
    <property type="entry name" value="PROKAR_LIPOPROTEIN"/>
    <property type="match status" value="1"/>
</dbReference>
<dbReference type="RefSeq" id="WP_090331796.1">
    <property type="nucleotide sequence ID" value="NZ_FNXY01000001.1"/>
</dbReference>
<evidence type="ECO:0000313" key="3">
    <source>
        <dbReference type="EMBL" id="SEI42478.1"/>
    </source>
</evidence>
<gene>
    <name evidence="3" type="ORF">SAMN04487995_0609</name>
</gene>
<accession>A0A1H6QFM5</accession>
<dbReference type="AlphaFoldDB" id="A0A1H6QFM5"/>
<keyword evidence="4" id="KW-1185">Reference proteome</keyword>
<evidence type="ECO:0000259" key="2">
    <source>
        <dbReference type="Pfam" id="PF19780"/>
    </source>
</evidence>